<dbReference type="EMBL" id="UYJE01008289">
    <property type="protein sequence ID" value="VDI62741.1"/>
    <property type="molecule type" value="Genomic_DNA"/>
</dbReference>
<reference evidence="2" key="1">
    <citation type="submission" date="2018-11" db="EMBL/GenBank/DDBJ databases">
        <authorList>
            <person name="Alioto T."/>
            <person name="Alioto T."/>
        </authorList>
    </citation>
    <scope>NUCLEOTIDE SEQUENCE</scope>
</reference>
<gene>
    <name evidence="2" type="ORF">MGAL_10B034451</name>
</gene>
<feature type="compositionally biased region" description="Basic and acidic residues" evidence="1">
    <location>
        <begin position="35"/>
        <end position="47"/>
    </location>
</feature>
<feature type="region of interest" description="Disordered" evidence="1">
    <location>
        <begin position="1"/>
        <end position="47"/>
    </location>
</feature>
<protein>
    <recommendedName>
        <fullName evidence="4">SWIM-type domain-containing protein</fullName>
    </recommendedName>
</protein>
<organism evidence="2 3">
    <name type="scientific">Mytilus galloprovincialis</name>
    <name type="common">Mediterranean mussel</name>
    <dbReference type="NCBI Taxonomy" id="29158"/>
    <lineage>
        <taxon>Eukaryota</taxon>
        <taxon>Metazoa</taxon>
        <taxon>Spiralia</taxon>
        <taxon>Lophotrochozoa</taxon>
        <taxon>Mollusca</taxon>
        <taxon>Bivalvia</taxon>
        <taxon>Autobranchia</taxon>
        <taxon>Pteriomorphia</taxon>
        <taxon>Mytilida</taxon>
        <taxon>Mytiloidea</taxon>
        <taxon>Mytilidae</taxon>
        <taxon>Mytilinae</taxon>
        <taxon>Mytilus</taxon>
    </lineage>
</organism>
<evidence type="ECO:0008006" key="4">
    <source>
        <dbReference type="Google" id="ProtNLM"/>
    </source>
</evidence>
<dbReference type="OrthoDB" id="6090844at2759"/>
<accession>A0A8B6GER2</accession>
<dbReference type="Proteomes" id="UP000596742">
    <property type="component" value="Unassembled WGS sequence"/>
</dbReference>
<proteinExistence type="predicted"/>
<dbReference type="AlphaFoldDB" id="A0A8B6GER2"/>
<evidence type="ECO:0000313" key="2">
    <source>
        <dbReference type="EMBL" id="VDI62741.1"/>
    </source>
</evidence>
<name>A0A8B6GER2_MYTGA</name>
<sequence length="152" mass="17467">MTGKRNARGSPSCAIGMRRRTTSRKEGQAVQNEEITQKKDEMDRQELSRKHRRWDTWRHKDKKKMLKYHQVKLSKSSPVEFKSTQCECKAGNGNCSHCIGLLYVLSHFQKLGLKAVPPFQSKTSMPQVWHLPSRTEGLTPKTVDSLEISKVD</sequence>
<evidence type="ECO:0000313" key="3">
    <source>
        <dbReference type="Proteomes" id="UP000596742"/>
    </source>
</evidence>
<comment type="caution">
    <text evidence="2">The sequence shown here is derived from an EMBL/GenBank/DDBJ whole genome shotgun (WGS) entry which is preliminary data.</text>
</comment>
<keyword evidence="3" id="KW-1185">Reference proteome</keyword>
<evidence type="ECO:0000256" key="1">
    <source>
        <dbReference type="SAM" id="MobiDB-lite"/>
    </source>
</evidence>